<dbReference type="GO" id="GO:0016787">
    <property type="term" value="F:hydrolase activity"/>
    <property type="evidence" value="ECO:0007669"/>
    <property type="project" value="UniProtKB-KW"/>
</dbReference>
<keyword evidence="4 8" id="KW-0479">Metal-binding</keyword>
<keyword evidence="8" id="KW-0800">Toxin</keyword>
<evidence type="ECO:0000256" key="3">
    <source>
        <dbReference type="ARBA" id="ARBA00022722"/>
    </source>
</evidence>
<feature type="binding site" evidence="8">
    <location>
        <position position="5"/>
    </location>
    <ligand>
        <name>Mg(2+)</name>
        <dbReference type="ChEBI" id="CHEBI:18420"/>
    </ligand>
</feature>
<dbReference type="InterPro" id="IPR002716">
    <property type="entry name" value="PIN_dom"/>
</dbReference>
<dbReference type="PANTHER" id="PTHR33653">
    <property type="entry name" value="RIBONUCLEASE VAPC2"/>
    <property type="match status" value="1"/>
</dbReference>
<comment type="cofactor">
    <cofactor evidence="1 8">
        <name>Mg(2+)</name>
        <dbReference type="ChEBI" id="CHEBI:18420"/>
    </cofactor>
</comment>
<protein>
    <recommendedName>
        <fullName evidence="8">Ribonuclease VapC</fullName>
        <shortName evidence="8">RNase VapC</shortName>
        <ecNumber evidence="8">3.1.-.-</ecNumber>
    </recommendedName>
    <alternativeName>
        <fullName evidence="8">Toxin VapC</fullName>
    </alternativeName>
</protein>
<evidence type="ECO:0000256" key="1">
    <source>
        <dbReference type="ARBA" id="ARBA00001946"/>
    </source>
</evidence>
<reference evidence="10 11" key="1">
    <citation type="submission" date="2019-03" db="EMBL/GenBank/DDBJ databases">
        <title>Genomic Encyclopedia of Type Strains, Phase III (KMG-III): the genomes of soil and plant-associated and newly described type strains.</title>
        <authorList>
            <person name="Whitman W."/>
        </authorList>
    </citation>
    <scope>NUCLEOTIDE SEQUENCE [LARGE SCALE GENOMIC DNA]</scope>
    <source>
        <strain evidence="10 11">VKM Ac-2573</strain>
    </source>
</reference>
<dbReference type="InterPro" id="IPR050556">
    <property type="entry name" value="Type_II_TA_system_RNase"/>
</dbReference>
<dbReference type="Pfam" id="PF01850">
    <property type="entry name" value="PIN"/>
    <property type="match status" value="1"/>
</dbReference>
<keyword evidence="2 8" id="KW-1277">Toxin-antitoxin system</keyword>
<dbReference type="EC" id="3.1.-.-" evidence="8"/>
<evidence type="ECO:0000313" key="11">
    <source>
        <dbReference type="Proteomes" id="UP000295146"/>
    </source>
</evidence>
<evidence type="ECO:0000256" key="8">
    <source>
        <dbReference type="HAMAP-Rule" id="MF_00265"/>
    </source>
</evidence>
<comment type="function">
    <text evidence="8">Toxic component of a toxin-antitoxin (TA) system. An RNase.</text>
</comment>
<dbReference type="InterPro" id="IPR029060">
    <property type="entry name" value="PIN-like_dom_sf"/>
</dbReference>
<evidence type="ECO:0000256" key="4">
    <source>
        <dbReference type="ARBA" id="ARBA00022723"/>
    </source>
</evidence>
<dbReference type="HAMAP" id="MF_00265">
    <property type="entry name" value="VapC_Nob1"/>
    <property type="match status" value="1"/>
</dbReference>
<comment type="similarity">
    <text evidence="7 8">Belongs to the PINc/VapC protein family.</text>
</comment>
<accession>A0A4R8BJ00</accession>
<gene>
    <name evidence="8" type="primary">vapC</name>
    <name evidence="10" type="ORF">EV653_7815</name>
</gene>
<evidence type="ECO:0000256" key="2">
    <source>
        <dbReference type="ARBA" id="ARBA00022649"/>
    </source>
</evidence>
<dbReference type="PANTHER" id="PTHR33653:SF1">
    <property type="entry name" value="RIBONUCLEASE VAPC2"/>
    <property type="match status" value="1"/>
</dbReference>
<dbReference type="InterPro" id="IPR022907">
    <property type="entry name" value="VapC_family"/>
</dbReference>
<dbReference type="GO" id="GO:0000287">
    <property type="term" value="F:magnesium ion binding"/>
    <property type="evidence" value="ECO:0007669"/>
    <property type="project" value="UniProtKB-UniRule"/>
</dbReference>
<dbReference type="RefSeq" id="WP_134111260.1">
    <property type="nucleotide sequence ID" value="NZ_SODP01000005.1"/>
</dbReference>
<proteinExistence type="inferred from homology"/>
<dbReference type="OrthoDB" id="9815354at2"/>
<organism evidence="10 11">
    <name type="scientific">Kribbella pratensis</name>
    <dbReference type="NCBI Taxonomy" id="2512112"/>
    <lineage>
        <taxon>Bacteria</taxon>
        <taxon>Bacillati</taxon>
        <taxon>Actinomycetota</taxon>
        <taxon>Actinomycetes</taxon>
        <taxon>Propionibacteriales</taxon>
        <taxon>Kribbellaceae</taxon>
        <taxon>Kribbella</taxon>
    </lineage>
</organism>
<dbReference type="AlphaFoldDB" id="A0A4R8BJ00"/>
<dbReference type="GO" id="GO:0004540">
    <property type="term" value="F:RNA nuclease activity"/>
    <property type="evidence" value="ECO:0007669"/>
    <property type="project" value="InterPro"/>
</dbReference>
<keyword evidence="3 8" id="KW-0540">Nuclease</keyword>
<comment type="caution">
    <text evidence="10">The sequence shown here is derived from an EMBL/GenBank/DDBJ whole genome shotgun (WGS) entry which is preliminary data.</text>
</comment>
<feature type="binding site" evidence="8">
    <location>
        <position position="103"/>
    </location>
    <ligand>
        <name>Mg(2+)</name>
        <dbReference type="ChEBI" id="CHEBI:18420"/>
    </ligand>
</feature>
<dbReference type="SUPFAM" id="SSF88723">
    <property type="entry name" value="PIN domain-like"/>
    <property type="match status" value="1"/>
</dbReference>
<keyword evidence="5 8" id="KW-0378">Hydrolase</keyword>
<evidence type="ECO:0000259" key="9">
    <source>
        <dbReference type="Pfam" id="PF01850"/>
    </source>
</evidence>
<evidence type="ECO:0000256" key="7">
    <source>
        <dbReference type="ARBA" id="ARBA00038093"/>
    </source>
</evidence>
<feature type="domain" description="PIN" evidence="9">
    <location>
        <begin position="2"/>
        <end position="125"/>
    </location>
</feature>
<dbReference type="EMBL" id="SODP01000005">
    <property type="protein sequence ID" value="TDW54496.1"/>
    <property type="molecule type" value="Genomic_DNA"/>
</dbReference>
<dbReference type="GO" id="GO:0090729">
    <property type="term" value="F:toxin activity"/>
    <property type="evidence" value="ECO:0007669"/>
    <property type="project" value="UniProtKB-KW"/>
</dbReference>
<dbReference type="Gene3D" id="3.40.50.1010">
    <property type="entry name" value="5'-nuclease"/>
    <property type="match status" value="1"/>
</dbReference>
<evidence type="ECO:0000313" key="10">
    <source>
        <dbReference type="EMBL" id="TDW54496.1"/>
    </source>
</evidence>
<keyword evidence="11" id="KW-1185">Reference proteome</keyword>
<dbReference type="CDD" id="cd18731">
    <property type="entry name" value="PIN_NgFitB-like"/>
    <property type="match status" value="1"/>
</dbReference>
<keyword evidence="6 8" id="KW-0460">Magnesium</keyword>
<name>A0A4R8BJ00_9ACTN</name>
<evidence type="ECO:0000256" key="5">
    <source>
        <dbReference type="ARBA" id="ARBA00022801"/>
    </source>
</evidence>
<dbReference type="Proteomes" id="UP000295146">
    <property type="component" value="Unassembled WGS sequence"/>
</dbReference>
<evidence type="ECO:0000256" key="6">
    <source>
        <dbReference type="ARBA" id="ARBA00022842"/>
    </source>
</evidence>
<sequence>MIVFDTNVVSELMKATPDEAVLSWALAHKEYGMYTTAITVAEIRLGIEQMPDGRRKTRMAEAAGEAFTAFSATVLPFDVVAAVLYPQVVVGRFRAGLPIDDADAKIAAICRIVDATLATRNTEDFAGTGIRLVNPWE</sequence>